<keyword evidence="4" id="KW-1185">Reference proteome</keyword>
<feature type="compositionally biased region" description="Low complexity" evidence="1">
    <location>
        <begin position="1"/>
        <end position="22"/>
    </location>
</feature>
<proteinExistence type="predicted"/>
<dbReference type="GO" id="GO:0030488">
    <property type="term" value="P:tRNA methylation"/>
    <property type="evidence" value="ECO:0007669"/>
    <property type="project" value="TreeGrafter"/>
</dbReference>
<dbReference type="SUPFAM" id="SSF53335">
    <property type="entry name" value="S-adenosyl-L-methionine-dependent methyltransferases"/>
    <property type="match status" value="1"/>
</dbReference>
<evidence type="ECO:0000259" key="2">
    <source>
        <dbReference type="Pfam" id="PF01170"/>
    </source>
</evidence>
<sequence length="424" mass="46247">MAAMAAMATTTTTTTTKTTATASGQNEDEKLTTAARVARAGRGVYVTTQFGFERVAAEELEATLGKPRAELLEDKGFVFAALDSFDCLTQEAASKLRSVENAYALVTAVRIAGLAQMPKEEALDALRRAAAETDPACWEAAKEAAWRVRGVSVKESARGAKFRIFRKRFGKPKHQFTSTDIGLPVFKGLDLLLPDWEGVLEDPNVSIMARVSDDILFLGVKLTDELVWSNLLLPYERERVLTPLRPSAAHAMAVLSRPQPAEIFIDPMAGCGTIPEVAAHSYAGQLFCISGEKDPLSVQKARRNADASPMHAYLDVVQWDARRLPLREGVVHRAACDLPFGKKCGSRKQNKTLYVDLVKELDRTMVRGGAAVLLSGDLRNIESCNPPGKTCTSEQWRAQCGGLDVTIKIIHKRETPVVCDDADS</sequence>
<feature type="domain" description="Ribosomal RNA large subunit methyltransferase K/L-like methyltransferase" evidence="2">
    <location>
        <begin position="242"/>
        <end position="384"/>
    </location>
</feature>
<evidence type="ECO:0000256" key="1">
    <source>
        <dbReference type="SAM" id="MobiDB-lite"/>
    </source>
</evidence>
<organism evidence="3 4">
    <name type="scientific">Hondaea fermentalgiana</name>
    <dbReference type="NCBI Taxonomy" id="2315210"/>
    <lineage>
        <taxon>Eukaryota</taxon>
        <taxon>Sar</taxon>
        <taxon>Stramenopiles</taxon>
        <taxon>Bigyra</taxon>
        <taxon>Labyrinthulomycetes</taxon>
        <taxon>Thraustochytrida</taxon>
        <taxon>Thraustochytriidae</taxon>
        <taxon>Hondaea</taxon>
    </lineage>
</organism>
<dbReference type="PANTHER" id="PTHR14911:SF13">
    <property type="entry name" value="TRNA (GUANINE(6)-N2)-METHYLTRANSFERASE THUMP3"/>
    <property type="match status" value="1"/>
</dbReference>
<dbReference type="GO" id="GO:0016423">
    <property type="term" value="F:tRNA (guanine) methyltransferase activity"/>
    <property type="evidence" value="ECO:0007669"/>
    <property type="project" value="TreeGrafter"/>
</dbReference>
<protein>
    <submittedName>
        <fullName evidence="3">THUMP domain-containing protein 3</fullName>
    </submittedName>
</protein>
<reference evidence="3 4" key="1">
    <citation type="submission" date="2017-12" db="EMBL/GenBank/DDBJ databases">
        <title>Sequencing, de novo assembly and annotation of complete genome of a new Thraustochytrid species, strain FCC1311.</title>
        <authorList>
            <person name="Sedici K."/>
            <person name="Godart F."/>
            <person name="Aiese Cigliano R."/>
            <person name="Sanseverino W."/>
            <person name="Barakat M."/>
            <person name="Ortet P."/>
            <person name="Marechal E."/>
            <person name="Cagnac O."/>
            <person name="Amato A."/>
        </authorList>
    </citation>
    <scope>NUCLEOTIDE SEQUENCE [LARGE SCALE GENOMIC DNA]</scope>
</reference>
<dbReference type="Proteomes" id="UP000241890">
    <property type="component" value="Unassembled WGS sequence"/>
</dbReference>
<dbReference type="Pfam" id="PF01170">
    <property type="entry name" value="UPF0020"/>
    <property type="match status" value="1"/>
</dbReference>
<dbReference type="InterPro" id="IPR000241">
    <property type="entry name" value="RlmKL-like_Mtase"/>
</dbReference>
<dbReference type="AlphaFoldDB" id="A0A2R5GWP7"/>
<accession>A0A2R5GWP7</accession>
<gene>
    <name evidence="3" type="ORF">FCC1311_104222</name>
</gene>
<dbReference type="InParanoid" id="A0A2R5GWP7"/>
<dbReference type="Gene3D" id="3.40.50.150">
    <property type="entry name" value="Vaccinia Virus protein VP39"/>
    <property type="match status" value="1"/>
</dbReference>
<dbReference type="InterPro" id="IPR029063">
    <property type="entry name" value="SAM-dependent_MTases_sf"/>
</dbReference>
<evidence type="ECO:0000313" key="4">
    <source>
        <dbReference type="Proteomes" id="UP000241890"/>
    </source>
</evidence>
<dbReference type="OrthoDB" id="47730at2759"/>
<dbReference type="EMBL" id="BEYU01000183">
    <property type="protein sequence ID" value="GBG34198.1"/>
    <property type="molecule type" value="Genomic_DNA"/>
</dbReference>
<evidence type="ECO:0000313" key="3">
    <source>
        <dbReference type="EMBL" id="GBG34198.1"/>
    </source>
</evidence>
<name>A0A2R5GWP7_9STRA</name>
<feature type="region of interest" description="Disordered" evidence="1">
    <location>
        <begin position="1"/>
        <end position="28"/>
    </location>
</feature>
<dbReference type="Gene3D" id="3.30.2130.30">
    <property type="match status" value="1"/>
</dbReference>
<dbReference type="PANTHER" id="PTHR14911">
    <property type="entry name" value="THUMP DOMAIN-CONTAINING"/>
    <property type="match status" value="1"/>
</dbReference>
<dbReference type="GO" id="GO:0043527">
    <property type="term" value="C:tRNA methyltransferase complex"/>
    <property type="evidence" value="ECO:0007669"/>
    <property type="project" value="UniProtKB-ARBA"/>
</dbReference>
<comment type="caution">
    <text evidence="3">The sequence shown here is derived from an EMBL/GenBank/DDBJ whole genome shotgun (WGS) entry which is preliminary data.</text>
</comment>